<feature type="repeat" description="PPR" evidence="3">
    <location>
        <begin position="388"/>
        <end position="422"/>
    </location>
</feature>
<dbReference type="Gene3D" id="1.25.40.10">
    <property type="entry name" value="Tetratricopeptide repeat domain"/>
    <property type="match status" value="8"/>
</dbReference>
<keyword evidence="2" id="KW-0677">Repeat</keyword>
<dbReference type="PANTHER" id="PTHR47939:SF6">
    <property type="entry name" value="OS03G0168400 PROTEIN"/>
    <property type="match status" value="1"/>
</dbReference>
<feature type="repeat" description="PPR" evidence="3">
    <location>
        <begin position="944"/>
        <end position="978"/>
    </location>
</feature>
<evidence type="ECO:0000313" key="4">
    <source>
        <dbReference type="EMBL" id="KAJ0988537.1"/>
    </source>
</evidence>
<proteinExistence type="inferred from homology"/>
<dbReference type="PANTHER" id="PTHR47939">
    <property type="entry name" value="MEMBRANE-ASSOCIATED SALT-INDUCIBLE PROTEIN-LIKE"/>
    <property type="match status" value="1"/>
</dbReference>
<dbReference type="AlphaFoldDB" id="A0A9D5DE85"/>
<feature type="repeat" description="PPR" evidence="3">
    <location>
        <begin position="1084"/>
        <end position="1118"/>
    </location>
</feature>
<comment type="caution">
    <text evidence="4">The sequence shown here is derived from an EMBL/GenBank/DDBJ whole genome shotgun (WGS) entry which is preliminary data.</text>
</comment>
<keyword evidence="5" id="KW-1185">Reference proteome</keyword>
<dbReference type="PROSITE" id="PS51375">
    <property type="entry name" value="PPR"/>
    <property type="match status" value="8"/>
</dbReference>
<dbReference type="EMBL" id="JAGGNH010000001">
    <property type="protein sequence ID" value="KAJ0988537.1"/>
    <property type="molecule type" value="Genomic_DNA"/>
</dbReference>
<accession>A0A9D5DE85</accession>
<feature type="repeat" description="PPR" evidence="3">
    <location>
        <begin position="1049"/>
        <end position="1083"/>
    </location>
</feature>
<comment type="similarity">
    <text evidence="1">Belongs to the PPR family. P subfamily.</text>
</comment>
<feature type="repeat" description="PPR" evidence="3">
    <location>
        <begin position="423"/>
        <end position="457"/>
    </location>
</feature>
<organism evidence="4 5">
    <name type="scientific">Dioscorea zingiberensis</name>
    <dbReference type="NCBI Taxonomy" id="325984"/>
    <lineage>
        <taxon>Eukaryota</taxon>
        <taxon>Viridiplantae</taxon>
        <taxon>Streptophyta</taxon>
        <taxon>Embryophyta</taxon>
        <taxon>Tracheophyta</taxon>
        <taxon>Spermatophyta</taxon>
        <taxon>Magnoliopsida</taxon>
        <taxon>Liliopsida</taxon>
        <taxon>Dioscoreales</taxon>
        <taxon>Dioscoreaceae</taxon>
        <taxon>Dioscorea</taxon>
    </lineage>
</organism>
<dbReference type="OrthoDB" id="773543at2759"/>
<dbReference type="Pfam" id="PF13041">
    <property type="entry name" value="PPR_2"/>
    <property type="match status" value="4"/>
</dbReference>
<reference evidence="4" key="1">
    <citation type="submission" date="2021-03" db="EMBL/GenBank/DDBJ databases">
        <authorList>
            <person name="Li Z."/>
            <person name="Yang C."/>
        </authorList>
    </citation>
    <scope>NUCLEOTIDE SEQUENCE</scope>
    <source>
        <strain evidence="4">Dzin_1.0</strain>
        <tissue evidence="4">Leaf</tissue>
    </source>
</reference>
<evidence type="ECO:0000256" key="3">
    <source>
        <dbReference type="PROSITE-ProRule" id="PRU00708"/>
    </source>
</evidence>
<evidence type="ECO:0008006" key="6">
    <source>
        <dbReference type="Google" id="ProtNLM"/>
    </source>
</evidence>
<dbReference type="InterPro" id="IPR002885">
    <property type="entry name" value="PPR_rpt"/>
</dbReference>
<dbReference type="Proteomes" id="UP001085076">
    <property type="component" value="Miscellaneous, Linkage group lg01"/>
</dbReference>
<name>A0A9D5DE85_9LILI</name>
<sequence>MILKVKSCVPCLRFLYFIEKRPCSSIRATILTSAEESELNLAPDFQPKSYFGIGKTVFSKCSYIWEKKAATFAENSSLQDLLVMSLHLFPETIRRFWRVSALKPEDFLEILLGSGLEINLRKVDFLWKLFVWAGKQSEDFHHLPRSYEIMLSILIREQMFDEAESLLESDEAQGVVSGANAMFSATIQGYANASRLDNSIALYNRARHQGIVPSASCFNALLNLLIRNKNAEFAVRVYMDMLDVGLGSSSEEHVLDVVLRQLAKRGEILGAVNILRRVRMFGIKASSVVLTEIAEGYCKKKDYEDMCKFMKEWDFIPETRNCNKIVSSLCRNLASEEAWSYMQRMEVLGFDMDAVTFGILIVRTCTEGKLKSGFIFLGECYSRNIKPDICAYNALISGAFKEGIGQHAKDIFEDMVEKCLKPDLSTFKILLAGHCKCRQFDEVKLIIGKMVDCGMLSLDFTEDALSRAFMFLGLDSLGVKVKRDNHAGLSKAEFFDSLGNGLYLETDIDKYERILDDILNNEIIPDFDSLLLKDCQEGDIGSALRVAEKVDQWSHPLFLSTYSTLLKGLGESPTHTKELLSFLEEMPELCNHLDHGTLNFLIQSLSQNGLSTSARLMVDEMLKKEMLVESDTYAALIMGFCKDGNIGGLKEFLELAKRSSWLPVLKDIKVLISCLCKWGMISEVLDLFDIIIERNHHLIYDICNCILRELCSGNFTTVGCLLLEELLQKGLILDQTAYVNVIEGFFKEQKFAEALGIVDILLGKNINLSERLYKLFVHLLIQFNRVEDAINLKQTMLNRQLKSVDFVYGTMLNHLCRIGRIDEASVQLRQMITDKMCPDGKTLNALLQGYCRENNLGKACEILSAIFRAHVGISLSSYRCLVCQFCVHDQSCRALNLKKLIQQGGEFQPLILHNILIYHLFQSGNSLLVETVLNDMQASHLSPDQATYNFLISGFCRCGNFSESVGVLYTMISKGLRPNNRSLRKVVSHLCNSGKLDEALELSKVMEQCGWKYGSVIQNALLGGLLSSGQIQEAEIFLNRIEEKDLTPKYFDYDLLIKQFCKHGSTEKAVELLNVMLKKDKHPNETSYNSVIHALCASKSLDLALDFYSEMQHKNLKPNMKTCDRLIYSLCGSGRTDDANMVLEAMLGCGLIPTQHMYNYVLDRYCADNNLDKASKLLHAMQQNGCSPNFETHWSLISNLSSSASKGPKDGEGFLSRLLSGSSVSSKESEAKSGLAFKYASLPL</sequence>
<feature type="repeat" description="PPR" evidence="3">
    <location>
        <begin position="1154"/>
        <end position="1188"/>
    </location>
</feature>
<dbReference type="NCBIfam" id="TIGR00756">
    <property type="entry name" value="PPR"/>
    <property type="match status" value="7"/>
</dbReference>
<dbReference type="InterPro" id="IPR011990">
    <property type="entry name" value="TPR-like_helical_dom_sf"/>
</dbReference>
<dbReference type="Pfam" id="PF01535">
    <property type="entry name" value="PPR"/>
    <property type="match status" value="6"/>
</dbReference>
<evidence type="ECO:0000256" key="2">
    <source>
        <dbReference type="ARBA" id="ARBA00022737"/>
    </source>
</evidence>
<feature type="repeat" description="PPR" evidence="3">
    <location>
        <begin position="804"/>
        <end position="838"/>
    </location>
</feature>
<feature type="repeat" description="PPR" evidence="3">
    <location>
        <begin position="1119"/>
        <end position="1153"/>
    </location>
</feature>
<evidence type="ECO:0000256" key="1">
    <source>
        <dbReference type="ARBA" id="ARBA00007626"/>
    </source>
</evidence>
<reference evidence="4" key="2">
    <citation type="journal article" date="2022" name="Hortic Res">
        <title>The genome of Dioscorea zingiberensis sheds light on the biosynthesis, origin and evolution of the medicinally important diosgenin saponins.</title>
        <authorList>
            <person name="Li Y."/>
            <person name="Tan C."/>
            <person name="Li Z."/>
            <person name="Guo J."/>
            <person name="Li S."/>
            <person name="Chen X."/>
            <person name="Wang C."/>
            <person name="Dai X."/>
            <person name="Yang H."/>
            <person name="Song W."/>
            <person name="Hou L."/>
            <person name="Xu J."/>
            <person name="Tong Z."/>
            <person name="Xu A."/>
            <person name="Yuan X."/>
            <person name="Wang W."/>
            <person name="Yang Q."/>
            <person name="Chen L."/>
            <person name="Sun Z."/>
            <person name="Wang K."/>
            <person name="Pan B."/>
            <person name="Chen J."/>
            <person name="Bao Y."/>
            <person name="Liu F."/>
            <person name="Qi X."/>
            <person name="Gang D.R."/>
            <person name="Wen J."/>
            <person name="Li J."/>
        </authorList>
    </citation>
    <scope>NUCLEOTIDE SEQUENCE</scope>
    <source>
        <strain evidence="4">Dzin_1.0</strain>
    </source>
</reference>
<dbReference type="InterPro" id="IPR050667">
    <property type="entry name" value="PPR-containing_protein"/>
</dbReference>
<protein>
    <recommendedName>
        <fullName evidence="6">Pentatricopeptide repeat-containing protein</fullName>
    </recommendedName>
</protein>
<evidence type="ECO:0000313" key="5">
    <source>
        <dbReference type="Proteomes" id="UP001085076"/>
    </source>
</evidence>
<gene>
    <name evidence="4" type="ORF">J5N97_006893</name>
</gene>